<organism evidence="1 2">
    <name type="scientific">Panagrolaimus sp. ES5</name>
    <dbReference type="NCBI Taxonomy" id="591445"/>
    <lineage>
        <taxon>Eukaryota</taxon>
        <taxon>Metazoa</taxon>
        <taxon>Ecdysozoa</taxon>
        <taxon>Nematoda</taxon>
        <taxon>Chromadorea</taxon>
        <taxon>Rhabditida</taxon>
        <taxon>Tylenchina</taxon>
        <taxon>Panagrolaimomorpha</taxon>
        <taxon>Panagrolaimoidea</taxon>
        <taxon>Panagrolaimidae</taxon>
        <taxon>Panagrolaimus</taxon>
    </lineage>
</organism>
<evidence type="ECO:0000313" key="2">
    <source>
        <dbReference type="WBParaSite" id="ES5_v2.g25467.t1"/>
    </source>
</evidence>
<name>A0AC34G7B1_9BILA</name>
<sequence length="94" mass="11300">MKKVTEAFTLNAAKRAKVMETISSTRVEKHNLEKIRDEEKHRAEIEKIAQEKLHAEEKHKLEMEREKMKLEKEKYEAEKARLDLEALKKRQQEQ</sequence>
<accession>A0AC34G7B1</accession>
<evidence type="ECO:0000313" key="1">
    <source>
        <dbReference type="Proteomes" id="UP000887579"/>
    </source>
</evidence>
<dbReference type="Proteomes" id="UP000887579">
    <property type="component" value="Unplaced"/>
</dbReference>
<dbReference type="WBParaSite" id="ES5_v2.g25467.t1">
    <property type="protein sequence ID" value="ES5_v2.g25467.t1"/>
    <property type="gene ID" value="ES5_v2.g25467"/>
</dbReference>
<proteinExistence type="predicted"/>
<protein>
    <submittedName>
        <fullName evidence="2">Uncharacterized protein</fullName>
    </submittedName>
</protein>
<reference evidence="2" key="1">
    <citation type="submission" date="2022-11" db="UniProtKB">
        <authorList>
            <consortium name="WormBaseParasite"/>
        </authorList>
    </citation>
    <scope>IDENTIFICATION</scope>
</reference>